<dbReference type="PROSITE" id="PS51783">
    <property type="entry name" value="PH_BEACH"/>
    <property type="match status" value="1"/>
</dbReference>
<feature type="region of interest" description="Disordered" evidence="3">
    <location>
        <begin position="517"/>
        <end position="542"/>
    </location>
</feature>
<dbReference type="Gene3D" id="1.10.1540.10">
    <property type="entry name" value="BEACH domain"/>
    <property type="match status" value="1"/>
</dbReference>
<evidence type="ECO:0000259" key="4">
    <source>
        <dbReference type="PROSITE" id="PS50197"/>
    </source>
</evidence>
<organism evidence="6 7">
    <name type="scientific">Emiliania huxleyi (strain CCMP1516)</name>
    <dbReference type="NCBI Taxonomy" id="280463"/>
    <lineage>
        <taxon>Eukaryota</taxon>
        <taxon>Haptista</taxon>
        <taxon>Haptophyta</taxon>
        <taxon>Prymnesiophyceae</taxon>
        <taxon>Isochrysidales</taxon>
        <taxon>Noelaerhabdaceae</taxon>
        <taxon>Emiliania</taxon>
    </lineage>
</organism>
<feature type="compositionally biased region" description="Gly residues" evidence="3">
    <location>
        <begin position="55"/>
        <end position="65"/>
    </location>
</feature>
<feature type="compositionally biased region" description="Low complexity" evidence="3">
    <location>
        <begin position="33"/>
        <end position="54"/>
    </location>
</feature>
<dbReference type="InterPro" id="IPR023362">
    <property type="entry name" value="PH-BEACH_dom"/>
</dbReference>
<dbReference type="Pfam" id="PF14844">
    <property type="entry name" value="PH_BEACH"/>
    <property type="match status" value="1"/>
</dbReference>
<dbReference type="PROSITE" id="PS50197">
    <property type="entry name" value="BEACH"/>
    <property type="match status" value="1"/>
</dbReference>
<dbReference type="InterPro" id="IPR011993">
    <property type="entry name" value="PH-like_dom_sf"/>
</dbReference>
<dbReference type="InterPro" id="IPR036372">
    <property type="entry name" value="BEACH_dom_sf"/>
</dbReference>
<keyword evidence="7" id="KW-1185">Reference proteome</keyword>
<feature type="region of interest" description="Disordered" evidence="3">
    <location>
        <begin position="1"/>
        <end position="65"/>
    </location>
</feature>
<dbReference type="FunFam" id="1.10.1540.10:FF:000001">
    <property type="entry name" value="neurobeachin isoform X1"/>
    <property type="match status" value="1"/>
</dbReference>
<evidence type="ECO:0000259" key="5">
    <source>
        <dbReference type="PROSITE" id="PS51783"/>
    </source>
</evidence>
<feature type="domain" description="BEACH" evidence="4">
    <location>
        <begin position="249"/>
        <end position="530"/>
    </location>
</feature>
<evidence type="ECO:0000256" key="1">
    <source>
        <dbReference type="ARBA" id="ARBA00022574"/>
    </source>
</evidence>
<evidence type="ECO:0000313" key="6">
    <source>
        <dbReference type="EnsemblProtists" id="EOD16944"/>
    </source>
</evidence>
<dbReference type="CDD" id="cd06071">
    <property type="entry name" value="Beach"/>
    <property type="match status" value="1"/>
</dbReference>
<dbReference type="Proteomes" id="UP000013827">
    <property type="component" value="Unassembled WGS sequence"/>
</dbReference>
<feature type="compositionally biased region" description="Low complexity" evidence="3">
    <location>
        <begin position="91"/>
        <end position="103"/>
    </location>
</feature>
<evidence type="ECO:0000313" key="7">
    <source>
        <dbReference type="Proteomes" id="UP000013827"/>
    </source>
</evidence>
<feature type="domain" description="BEACH-type PH" evidence="5">
    <location>
        <begin position="126"/>
        <end position="235"/>
    </location>
</feature>
<proteinExistence type="predicted"/>
<dbReference type="AlphaFoldDB" id="A0A0D3J0A9"/>
<dbReference type="SUPFAM" id="SSF81837">
    <property type="entry name" value="BEACH domain"/>
    <property type="match status" value="1"/>
</dbReference>
<keyword evidence="1" id="KW-0853">WD repeat</keyword>
<dbReference type="KEGG" id="ehx:EMIHUDRAFT_419433"/>
<feature type="compositionally biased region" description="Gly residues" evidence="3">
    <location>
        <begin position="23"/>
        <end position="32"/>
    </location>
</feature>
<feature type="compositionally biased region" description="Acidic residues" evidence="3">
    <location>
        <begin position="104"/>
        <end position="119"/>
    </location>
</feature>
<keyword evidence="2" id="KW-0677">Repeat</keyword>
<dbReference type="Pfam" id="PF02138">
    <property type="entry name" value="Beach"/>
    <property type="match status" value="1"/>
</dbReference>
<dbReference type="HOGENOM" id="CLU_436561_0_0_1"/>
<feature type="region of interest" description="Disordered" evidence="3">
    <location>
        <begin position="91"/>
        <end position="119"/>
    </location>
</feature>
<dbReference type="GeneID" id="17263092"/>
<dbReference type="EnsemblProtists" id="EOD16944">
    <property type="protein sequence ID" value="EOD16944"/>
    <property type="gene ID" value="EMIHUDRAFT_419433"/>
</dbReference>
<dbReference type="RefSeq" id="XP_005769373.1">
    <property type="nucleotide sequence ID" value="XM_005769316.1"/>
</dbReference>
<dbReference type="PaxDb" id="2903-EOD16944"/>
<dbReference type="InterPro" id="IPR050865">
    <property type="entry name" value="BEACH_Domain"/>
</dbReference>
<dbReference type="GeneID" id="17271356"/>
<dbReference type="SUPFAM" id="SSF50729">
    <property type="entry name" value="PH domain-like"/>
    <property type="match status" value="1"/>
</dbReference>
<evidence type="ECO:0008006" key="8">
    <source>
        <dbReference type="Google" id="ProtNLM"/>
    </source>
</evidence>
<evidence type="ECO:0000256" key="2">
    <source>
        <dbReference type="ARBA" id="ARBA00022737"/>
    </source>
</evidence>
<protein>
    <recommendedName>
        <fullName evidence="8">BEACH domain-containing protein</fullName>
    </recommendedName>
</protein>
<dbReference type="EnsemblProtists" id="EOD25810">
    <property type="protein sequence ID" value="EOD25810"/>
    <property type="gene ID" value="EMIHUDRAFT_415635"/>
</dbReference>
<dbReference type="KEGG" id="ehx:EMIHUDRAFT_415635"/>
<reference evidence="6" key="2">
    <citation type="submission" date="2024-10" db="UniProtKB">
        <authorList>
            <consortium name="EnsemblProtists"/>
        </authorList>
    </citation>
    <scope>IDENTIFICATION</scope>
</reference>
<dbReference type="InterPro" id="IPR000409">
    <property type="entry name" value="BEACH_dom"/>
</dbReference>
<dbReference type="PANTHER" id="PTHR13743">
    <property type="entry name" value="BEIGE/BEACH-RELATED"/>
    <property type="match status" value="1"/>
</dbReference>
<dbReference type="STRING" id="2903.R1E7T0"/>
<name>A0A0D3J0A9_EMIH1</name>
<sequence length="627" mass="67105">MLLLPGEPAPDTPPDSPRRADAGDGGGAGGATSGASRWSALQASATSAEVAATAAGGGGGAAADGGGAAATPYLRILGAVRAFKSMGSSVVSSVSGESPAVAAAEEEEEEGEEEGEAAAEAEAVALEGDSQVFSLEADLVRPHGLLPGRLYLSDSKLRFISSGEAPSRVAGAPACSEQVARDAALSWPLSSVAQMQRRRYLMVHTALELLDDDGDSILLNFRTKRSRTQVRSWIKRKCSLTYRDRDRSARTAFGKMLSELQEAWQRRELSNFDYLMKLNEMAGRSYNDLNQYPVLPWVLSDYASPTLNLADPAVFRDLSKPMGAQDPAQADLVRQTYELNLLGSHYSTMGFVLYYLLRLEPFTSHHKALQSGRFDHADRLFHSLGQTYHSCTHSSSDVKELVPELFCLPDVLLNRNGLSLGTRQDGQAVDDVRLPPWASDAVDFVAKHRAALECDHVSERLHQWVDLIFGAKQRGPAAAGALNVFFYLTYEGTVDLSGLSSAEGRRALQAQIKNFGQTPPQLFTSPHPRRRPAPPPPPLGAWPICDPTPVRPVGALRVPSVPAALHSGGDDSFLLLDMERQLTLYRGPVGEGARASAIGDVAALPAFAPGVTIARAVCLAATDGQPS</sequence>
<evidence type="ECO:0000256" key="3">
    <source>
        <dbReference type="SAM" id="MobiDB-lite"/>
    </source>
</evidence>
<dbReference type="SMART" id="SM01026">
    <property type="entry name" value="Beach"/>
    <property type="match status" value="1"/>
</dbReference>
<dbReference type="eggNOG" id="KOG1787">
    <property type="taxonomic scope" value="Eukaryota"/>
</dbReference>
<reference evidence="7" key="1">
    <citation type="journal article" date="2013" name="Nature">
        <title>Pan genome of the phytoplankton Emiliania underpins its global distribution.</title>
        <authorList>
            <person name="Read B.A."/>
            <person name="Kegel J."/>
            <person name="Klute M.J."/>
            <person name="Kuo A."/>
            <person name="Lefebvre S.C."/>
            <person name="Maumus F."/>
            <person name="Mayer C."/>
            <person name="Miller J."/>
            <person name="Monier A."/>
            <person name="Salamov A."/>
            <person name="Young J."/>
            <person name="Aguilar M."/>
            <person name="Claverie J.M."/>
            <person name="Frickenhaus S."/>
            <person name="Gonzalez K."/>
            <person name="Herman E.K."/>
            <person name="Lin Y.C."/>
            <person name="Napier J."/>
            <person name="Ogata H."/>
            <person name="Sarno A.F."/>
            <person name="Shmutz J."/>
            <person name="Schroeder D."/>
            <person name="de Vargas C."/>
            <person name="Verret F."/>
            <person name="von Dassow P."/>
            <person name="Valentin K."/>
            <person name="Van de Peer Y."/>
            <person name="Wheeler G."/>
            <person name="Dacks J.B."/>
            <person name="Delwiche C.F."/>
            <person name="Dyhrman S.T."/>
            <person name="Glockner G."/>
            <person name="John U."/>
            <person name="Richards T."/>
            <person name="Worden A.Z."/>
            <person name="Zhang X."/>
            <person name="Grigoriev I.V."/>
            <person name="Allen A.E."/>
            <person name="Bidle K."/>
            <person name="Borodovsky M."/>
            <person name="Bowler C."/>
            <person name="Brownlee C."/>
            <person name="Cock J.M."/>
            <person name="Elias M."/>
            <person name="Gladyshev V.N."/>
            <person name="Groth M."/>
            <person name="Guda C."/>
            <person name="Hadaegh A."/>
            <person name="Iglesias-Rodriguez M.D."/>
            <person name="Jenkins J."/>
            <person name="Jones B.M."/>
            <person name="Lawson T."/>
            <person name="Leese F."/>
            <person name="Lindquist E."/>
            <person name="Lobanov A."/>
            <person name="Lomsadze A."/>
            <person name="Malik S.B."/>
            <person name="Marsh M.E."/>
            <person name="Mackinder L."/>
            <person name="Mock T."/>
            <person name="Mueller-Roeber B."/>
            <person name="Pagarete A."/>
            <person name="Parker M."/>
            <person name="Probert I."/>
            <person name="Quesneville H."/>
            <person name="Raines C."/>
            <person name="Rensing S.A."/>
            <person name="Riano-Pachon D.M."/>
            <person name="Richier S."/>
            <person name="Rokitta S."/>
            <person name="Shiraiwa Y."/>
            <person name="Soanes D.M."/>
            <person name="van der Giezen M."/>
            <person name="Wahlund T.M."/>
            <person name="Williams B."/>
            <person name="Wilson W."/>
            <person name="Wolfe G."/>
            <person name="Wurch L.L."/>
        </authorList>
    </citation>
    <scope>NUCLEOTIDE SEQUENCE</scope>
</reference>
<accession>A0A0D3J0A9</accession>
<dbReference type="Gene3D" id="2.30.29.30">
    <property type="entry name" value="Pleckstrin-homology domain (PH domain)/Phosphotyrosine-binding domain (PTB)"/>
    <property type="match status" value="1"/>
</dbReference>
<dbReference type="RefSeq" id="XP_005778239.1">
    <property type="nucleotide sequence ID" value="XM_005778182.1"/>
</dbReference>